<comment type="subcellular location">
    <subcellularLocation>
        <location evidence="3">Endosome</location>
        <location evidence="3">Multivesicular body membrane</location>
        <topology evidence="3">Single-pass type II membrane protein</topology>
    </subcellularLocation>
    <subcellularLocation>
        <location evidence="2">Prevacuolar compartment membrane</location>
        <topology evidence="2">Single-pass type II membrane protein</topology>
    </subcellularLocation>
</comment>
<evidence type="ECO:0000256" key="22">
    <source>
        <dbReference type="SAM" id="SignalP"/>
    </source>
</evidence>
<dbReference type="GO" id="GO:0004806">
    <property type="term" value="F:triacylglycerol lipase activity"/>
    <property type="evidence" value="ECO:0007669"/>
    <property type="project" value="UniProtKB-EC"/>
</dbReference>
<dbReference type="GO" id="GO:0032585">
    <property type="term" value="C:multivesicular body membrane"/>
    <property type="evidence" value="ECO:0007669"/>
    <property type="project" value="UniProtKB-SubCell"/>
</dbReference>
<dbReference type="Pfam" id="PF01764">
    <property type="entry name" value="Lipase_3"/>
    <property type="match status" value="1"/>
</dbReference>
<keyword evidence="9" id="KW-0812">Transmembrane</keyword>
<dbReference type="OrthoDB" id="58570at2759"/>
<dbReference type="PANTHER" id="PTHR47175:SF2">
    <property type="entry name" value="LIPASE ATG15-RELATED"/>
    <property type="match status" value="1"/>
</dbReference>
<evidence type="ECO:0000256" key="1">
    <source>
        <dbReference type="ARBA" id="ARBA00001024"/>
    </source>
</evidence>
<evidence type="ECO:0000256" key="9">
    <source>
        <dbReference type="ARBA" id="ARBA00022692"/>
    </source>
</evidence>
<evidence type="ECO:0000256" key="6">
    <source>
        <dbReference type="ARBA" id="ARBA00013279"/>
    </source>
</evidence>
<keyword evidence="17" id="KW-0472">Membrane</keyword>
<keyword evidence="12" id="KW-0442">Lipid degradation</keyword>
<dbReference type="InterPro" id="IPR002921">
    <property type="entry name" value="Fungal_lipase-type"/>
</dbReference>
<keyword evidence="15" id="KW-0072">Autophagy</keyword>
<comment type="caution">
    <text evidence="24">The sequence shown here is derived from an EMBL/GenBank/DDBJ whole genome shotgun (WGS) entry which is preliminary data.</text>
</comment>
<evidence type="ECO:0000256" key="7">
    <source>
        <dbReference type="ARBA" id="ARBA00018542"/>
    </source>
</evidence>
<keyword evidence="11" id="KW-0378">Hydrolase</keyword>
<dbReference type="GO" id="GO:0046461">
    <property type="term" value="P:neutral lipid catabolic process"/>
    <property type="evidence" value="ECO:0007669"/>
    <property type="project" value="TreeGrafter"/>
</dbReference>
<dbReference type="Gene3D" id="3.40.50.1820">
    <property type="entry name" value="alpha/beta hydrolase"/>
    <property type="match status" value="1"/>
</dbReference>
<name>A0A2B7Y6F7_POLH7</name>
<feature type="signal peptide" evidence="22">
    <location>
        <begin position="1"/>
        <end position="16"/>
    </location>
</feature>
<evidence type="ECO:0000256" key="3">
    <source>
        <dbReference type="ARBA" id="ARBA00004343"/>
    </source>
</evidence>
<keyword evidence="13" id="KW-0735">Signal-anchor</keyword>
<evidence type="ECO:0000313" key="25">
    <source>
        <dbReference type="Proteomes" id="UP000224634"/>
    </source>
</evidence>
<dbReference type="AlphaFoldDB" id="A0A2B7Y6F7"/>
<reference evidence="24 25" key="1">
    <citation type="submission" date="2017-10" db="EMBL/GenBank/DDBJ databases">
        <title>Comparative genomics in systemic dimorphic fungi from Ajellomycetaceae.</title>
        <authorList>
            <person name="Munoz J.F."/>
            <person name="Mcewen J.G."/>
            <person name="Clay O.K."/>
            <person name="Cuomo C.A."/>
        </authorList>
    </citation>
    <scope>NUCLEOTIDE SEQUENCE [LARGE SCALE GENOMIC DNA]</scope>
    <source>
        <strain evidence="24 25">UAMH7299</strain>
    </source>
</reference>
<evidence type="ECO:0000313" key="24">
    <source>
        <dbReference type="EMBL" id="PGH16623.1"/>
    </source>
</evidence>
<keyword evidence="10" id="KW-0967">Endosome</keyword>
<evidence type="ECO:0000256" key="14">
    <source>
        <dbReference type="ARBA" id="ARBA00022989"/>
    </source>
</evidence>
<dbReference type="STRING" id="1447883.A0A2B7Y6F7"/>
<evidence type="ECO:0000256" key="2">
    <source>
        <dbReference type="ARBA" id="ARBA00004270"/>
    </source>
</evidence>
<evidence type="ECO:0000256" key="12">
    <source>
        <dbReference type="ARBA" id="ARBA00022963"/>
    </source>
</evidence>
<comment type="subunit">
    <text evidence="5">Binds to both phosphatidylinositol (PI) and phosphatidylinositol 3,5-bisphosphate (PIP2).</text>
</comment>
<evidence type="ECO:0000256" key="21">
    <source>
        <dbReference type="SAM" id="MobiDB-lite"/>
    </source>
</evidence>
<dbReference type="InterPro" id="IPR029058">
    <property type="entry name" value="AB_hydrolase_fold"/>
</dbReference>
<comment type="catalytic activity">
    <reaction evidence="1">
        <text>a triacylglycerol + H2O = a diacylglycerol + a fatty acid + H(+)</text>
        <dbReference type="Rhea" id="RHEA:12044"/>
        <dbReference type="ChEBI" id="CHEBI:15377"/>
        <dbReference type="ChEBI" id="CHEBI:15378"/>
        <dbReference type="ChEBI" id="CHEBI:17855"/>
        <dbReference type="ChEBI" id="CHEBI:18035"/>
        <dbReference type="ChEBI" id="CHEBI:28868"/>
        <dbReference type="EC" id="3.1.1.3"/>
    </reaction>
</comment>
<dbReference type="GO" id="GO:0006660">
    <property type="term" value="P:phosphatidylserine catabolic process"/>
    <property type="evidence" value="ECO:0007669"/>
    <property type="project" value="TreeGrafter"/>
</dbReference>
<dbReference type="EMBL" id="PDNA01000072">
    <property type="protein sequence ID" value="PGH16623.1"/>
    <property type="molecule type" value="Genomic_DNA"/>
</dbReference>
<evidence type="ECO:0000256" key="10">
    <source>
        <dbReference type="ARBA" id="ARBA00022753"/>
    </source>
</evidence>
<keyword evidence="22" id="KW-0732">Signal</keyword>
<evidence type="ECO:0000256" key="5">
    <source>
        <dbReference type="ARBA" id="ARBA00011137"/>
    </source>
</evidence>
<evidence type="ECO:0000256" key="16">
    <source>
        <dbReference type="ARBA" id="ARBA00023098"/>
    </source>
</evidence>
<evidence type="ECO:0000256" key="8">
    <source>
        <dbReference type="ARBA" id="ARBA00019241"/>
    </source>
</evidence>
<evidence type="ECO:0000256" key="20">
    <source>
        <dbReference type="ARBA" id="ARBA00029828"/>
    </source>
</evidence>
<dbReference type="FunFam" id="3.40.50.1820:FF:000129">
    <property type="entry name" value="Autophagy related lipase Atg15, putative"/>
    <property type="match status" value="1"/>
</dbReference>
<dbReference type="GO" id="GO:0034496">
    <property type="term" value="P:multivesicular body membrane disassembly"/>
    <property type="evidence" value="ECO:0007669"/>
    <property type="project" value="TreeGrafter"/>
</dbReference>
<dbReference type="GO" id="GO:0005775">
    <property type="term" value="C:vacuolar lumen"/>
    <property type="evidence" value="ECO:0007669"/>
    <property type="project" value="TreeGrafter"/>
</dbReference>
<dbReference type="EC" id="3.1.1.3" evidence="6"/>
<feature type="compositionally biased region" description="Low complexity" evidence="21">
    <location>
        <begin position="552"/>
        <end position="571"/>
    </location>
</feature>
<proteinExistence type="inferred from homology"/>
<dbReference type="Proteomes" id="UP000224634">
    <property type="component" value="Unassembled WGS sequence"/>
</dbReference>
<sequence length="604" mass="65412">MVSVAILSLFLTLSAAFSPSNHLIPPQLPLGEAPTLRNQHDFSLRHVFHHGTHKHPELHKRLDVKPNSVLWVTSDDGETKERLRPLRASSQPVSIQRLVDRRVRVVEEHLAAARKTGIAKILSPEDWTIDELAGPDVSQKETILTLAQMTANAYIMEPGTENWFDVSGPFNHSRKFGWEDDGLRGHIYADQTNSTVIMALKGTSTALFDGEETTTNDKVNDNLFFSCCCGQGGQYFWRQVCDCYSSTYTCNITCVKSALRKENRYYRAALDLYANVTELYPTSDIWLAGHSLGGAVSSLLGMTYGLPVVTFEAVPEALPAKRLGLFSPPGTDPNAPQARDYTGVHHFGHTADPVFTGACNGATSVCTLAGYAMESSCHAGLRCVYDTVEDLGWRVGIGTHRIRAVIADVIEKYDTVPKCLPDKECVDCANWKFFESNGTHTTTTSTTSSTTSTISSTSFTRTRTSTCETPGWWGCLDKTTTTTTATSTSSETTTTSTCKTPGWFGCKDPTTTSSIPTPSPAPAPTTTTAPTSSASSTSSCKTPGWFGCKDPTTTTTTTSSSSPTSSTSSQSCETPGFFWGCRDPTITEDSFNHLITPAPALVPA</sequence>
<evidence type="ECO:0000259" key="23">
    <source>
        <dbReference type="Pfam" id="PF01764"/>
    </source>
</evidence>
<dbReference type="GO" id="GO:0034727">
    <property type="term" value="P:piecemeal microautophagy of the nucleus"/>
    <property type="evidence" value="ECO:0007669"/>
    <property type="project" value="TreeGrafter"/>
</dbReference>
<keyword evidence="16" id="KW-0443">Lipid metabolism</keyword>
<evidence type="ECO:0000256" key="19">
    <source>
        <dbReference type="ARBA" id="ARBA00024663"/>
    </source>
</evidence>
<keyword evidence="14" id="KW-1133">Transmembrane helix</keyword>
<evidence type="ECO:0000256" key="17">
    <source>
        <dbReference type="ARBA" id="ARBA00023136"/>
    </source>
</evidence>
<organism evidence="24 25">
    <name type="scientific">Polytolypa hystricis (strain UAMH7299)</name>
    <dbReference type="NCBI Taxonomy" id="1447883"/>
    <lineage>
        <taxon>Eukaryota</taxon>
        <taxon>Fungi</taxon>
        <taxon>Dikarya</taxon>
        <taxon>Ascomycota</taxon>
        <taxon>Pezizomycotina</taxon>
        <taxon>Eurotiomycetes</taxon>
        <taxon>Eurotiomycetidae</taxon>
        <taxon>Onygenales</taxon>
        <taxon>Onygenales incertae sedis</taxon>
        <taxon>Polytolypa</taxon>
    </lineage>
</organism>
<protein>
    <recommendedName>
        <fullName evidence="7">Putative lipase ATG15</fullName>
        <ecNumber evidence="6">3.1.1.3</ecNumber>
    </recommendedName>
    <alternativeName>
        <fullName evidence="20">Autophagy-related protein 15</fullName>
    </alternativeName>
    <alternativeName>
        <fullName evidence="8">Putative lipase atg15</fullName>
    </alternativeName>
</protein>
<keyword evidence="18" id="KW-0325">Glycoprotein</keyword>
<dbReference type="PANTHER" id="PTHR47175">
    <property type="entry name" value="LIPASE ATG15-RELATED"/>
    <property type="match status" value="1"/>
</dbReference>
<evidence type="ECO:0000256" key="11">
    <source>
        <dbReference type="ARBA" id="ARBA00022801"/>
    </source>
</evidence>
<evidence type="ECO:0000256" key="15">
    <source>
        <dbReference type="ARBA" id="ARBA00023006"/>
    </source>
</evidence>
<evidence type="ECO:0000256" key="13">
    <source>
        <dbReference type="ARBA" id="ARBA00022968"/>
    </source>
</evidence>
<gene>
    <name evidence="24" type="ORF">AJ80_05125</name>
</gene>
<dbReference type="InterPro" id="IPR050805">
    <property type="entry name" value="ATG15_Lipase"/>
</dbReference>
<keyword evidence="25" id="KW-1185">Reference proteome</keyword>
<feature type="chain" id="PRO_5013016146" description="Putative lipase ATG15" evidence="22">
    <location>
        <begin position="17"/>
        <end position="604"/>
    </location>
</feature>
<dbReference type="SUPFAM" id="SSF53474">
    <property type="entry name" value="alpha/beta-Hydrolases"/>
    <property type="match status" value="1"/>
</dbReference>
<comment type="similarity">
    <text evidence="4">Belongs to the AB hydrolase superfamily. Lipase family.</text>
</comment>
<accession>A0A2B7Y6F7</accession>
<feature type="domain" description="Fungal lipase-type" evidence="23">
    <location>
        <begin position="274"/>
        <end position="302"/>
    </location>
</feature>
<evidence type="ECO:0000256" key="4">
    <source>
        <dbReference type="ARBA" id="ARBA00010701"/>
    </source>
</evidence>
<feature type="region of interest" description="Disordered" evidence="21">
    <location>
        <begin position="509"/>
        <end position="572"/>
    </location>
</feature>
<evidence type="ECO:0000256" key="18">
    <source>
        <dbReference type="ARBA" id="ARBA00023180"/>
    </source>
</evidence>
<dbReference type="GO" id="GO:0004620">
    <property type="term" value="F:phospholipase activity"/>
    <property type="evidence" value="ECO:0007669"/>
    <property type="project" value="TreeGrafter"/>
</dbReference>
<comment type="function">
    <text evidence="19">Lipase which is essential for lysis of subvacuolar cytoplasm to vacuole targeted bodies and intravacuolar autophagic bodies. Involved in the lysis of intravacuolar multivesicular body (MVB) vesicles. The intravacuolar membrane disintegration by ATG15 is critical to life span extension.</text>
</comment>
<feature type="compositionally biased region" description="Low complexity" evidence="21">
    <location>
        <begin position="524"/>
        <end position="539"/>
    </location>
</feature>